<accession>A0A150X5H3</accession>
<keyword evidence="7" id="KW-1185">Reference proteome</keyword>
<keyword evidence="2 4" id="KW-0808">Transferase</keyword>
<evidence type="ECO:0000313" key="7">
    <source>
        <dbReference type="Proteomes" id="UP000075606"/>
    </source>
</evidence>
<evidence type="ECO:0000256" key="2">
    <source>
        <dbReference type="ARBA" id="ARBA00022679"/>
    </source>
</evidence>
<dbReference type="EMBL" id="LRPC01000028">
    <property type="protein sequence ID" value="KYG73956.1"/>
    <property type="molecule type" value="Genomic_DNA"/>
</dbReference>
<dbReference type="AlphaFoldDB" id="A0A150X5H3"/>
<name>A0A150X5H3_9BACT</name>
<dbReference type="InterPro" id="IPR022488">
    <property type="entry name" value="PPK2-related"/>
</dbReference>
<comment type="caution">
    <text evidence="6">The sequence shown here is derived from an EMBL/GenBank/DDBJ whole genome shotgun (WGS) entry which is preliminary data.</text>
</comment>
<evidence type="ECO:0000256" key="1">
    <source>
        <dbReference type="ARBA" id="ARBA00009924"/>
    </source>
</evidence>
<dbReference type="GO" id="GO:0008976">
    <property type="term" value="F:polyphosphate kinase activity"/>
    <property type="evidence" value="ECO:0007669"/>
    <property type="project" value="UniProtKB-UniRule"/>
</dbReference>
<dbReference type="PANTHER" id="PTHR34383:SF1">
    <property type="entry name" value="ADP-POLYPHOSPHATE PHOSPHOTRANSFERASE"/>
    <property type="match status" value="1"/>
</dbReference>
<dbReference type="GO" id="GO:0006793">
    <property type="term" value="P:phosphorus metabolic process"/>
    <property type="evidence" value="ECO:0007669"/>
    <property type="project" value="InterPro"/>
</dbReference>
<dbReference type="Proteomes" id="UP000075606">
    <property type="component" value="Unassembled WGS sequence"/>
</dbReference>
<reference evidence="6 7" key="1">
    <citation type="submission" date="2016-01" db="EMBL/GenBank/DDBJ databases">
        <title>Genome sequencing of Roseivirga spongicola UST030701-084.</title>
        <authorList>
            <person name="Selvaratnam C."/>
            <person name="Thevarajoo S."/>
            <person name="Goh K.M."/>
            <person name="Ee R."/>
            <person name="Chan K.-G."/>
            <person name="Chong C.S."/>
        </authorList>
    </citation>
    <scope>NUCLEOTIDE SEQUENCE [LARGE SCALE GENOMIC DNA]</scope>
    <source>
        <strain evidence="6 7">UST030701-084</strain>
    </source>
</reference>
<comment type="subunit">
    <text evidence="4">Homotetramer.</text>
</comment>
<keyword evidence="3 4" id="KW-0418">Kinase</keyword>
<dbReference type="STRING" id="333140.AWW68_14920"/>
<proteinExistence type="inferred from homology"/>
<comment type="similarity">
    <text evidence="1 4">Belongs to the polyphosphate kinase 2 (PPK2) family. Class I subfamily.</text>
</comment>
<dbReference type="InterPro" id="IPR022486">
    <property type="entry name" value="PPK2_PA0141"/>
</dbReference>
<evidence type="ECO:0000256" key="4">
    <source>
        <dbReference type="RuleBase" id="RU369062"/>
    </source>
</evidence>
<dbReference type="SUPFAM" id="SSF52540">
    <property type="entry name" value="P-loop containing nucleoside triphosphate hydrolases"/>
    <property type="match status" value="1"/>
</dbReference>
<dbReference type="RefSeq" id="WP_068223111.1">
    <property type="nucleotide sequence ID" value="NZ_CP139724.1"/>
</dbReference>
<dbReference type="PANTHER" id="PTHR34383">
    <property type="entry name" value="POLYPHOSPHATE:AMP PHOSPHOTRANSFERASE-RELATED"/>
    <property type="match status" value="1"/>
</dbReference>
<dbReference type="OrthoDB" id="9775224at2"/>
<sequence length="299" mass="35922">MSEFLITDDSIKNTLDSDKRLTNADFSKIKSRADLEAVFQERGRDYSKALFNIEYERQLEQLQIELVKWQRWIADTQQRVAIIFEGRDAAGKGGSIKRFIEHMNPRSLRVVALNKPTDLEKKQWYFRRYIKELPNAGEIVFFDRSWYNRAVVEPVMGFCSEEQYQQFMRQVPEFEHMLFEDGVHVIKLWFSINKEEQSRRFDDRRSNPLKQWKLSPVDEKGQEMWERYTYYKEQMFAHTHTTFSPWTIIKTNKKKIARLESIRHVLSKFEYDGKENANTTVLPDPNVVMRFHRSIYHLV</sequence>
<dbReference type="EC" id="2.7.4.-" evidence="4"/>
<dbReference type="InterPro" id="IPR027417">
    <property type="entry name" value="P-loop_NTPase"/>
</dbReference>
<protein>
    <recommendedName>
        <fullName evidence="4">ADP/GDP-polyphosphate phosphotransferase</fullName>
        <ecNumber evidence="4">2.7.4.-</ecNumber>
    </recommendedName>
    <alternativeName>
        <fullName evidence="4">Polyphosphate kinase PPK2</fullName>
    </alternativeName>
</protein>
<gene>
    <name evidence="6" type="ORF">AWW68_14920</name>
</gene>
<evidence type="ECO:0000259" key="5">
    <source>
        <dbReference type="Pfam" id="PF03976"/>
    </source>
</evidence>
<evidence type="ECO:0000313" key="6">
    <source>
        <dbReference type="EMBL" id="KYG73956.1"/>
    </source>
</evidence>
<organism evidence="6 7">
    <name type="scientific">Roseivirga spongicola</name>
    <dbReference type="NCBI Taxonomy" id="333140"/>
    <lineage>
        <taxon>Bacteria</taxon>
        <taxon>Pseudomonadati</taxon>
        <taxon>Bacteroidota</taxon>
        <taxon>Cytophagia</taxon>
        <taxon>Cytophagales</taxon>
        <taxon>Roseivirgaceae</taxon>
        <taxon>Roseivirga</taxon>
    </lineage>
</organism>
<dbReference type="Pfam" id="PF03976">
    <property type="entry name" value="PPK2"/>
    <property type="match status" value="1"/>
</dbReference>
<dbReference type="Gene3D" id="3.40.50.300">
    <property type="entry name" value="P-loop containing nucleotide triphosphate hydrolases"/>
    <property type="match status" value="1"/>
</dbReference>
<dbReference type="NCBIfam" id="TIGR03707">
    <property type="entry name" value="PPK2_P_aer"/>
    <property type="match status" value="1"/>
</dbReference>
<feature type="domain" description="Polyphosphate kinase-2-related" evidence="5">
    <location>
        <begin position="54"/>
        <end position="275"/>
    </location>
</feature>
<evidence type="ECO:0000256" key="3">
    <source>
        <dbReference type="ARBA" id="ARBA00022777"/>
    </source>
</evidence>
<comment type="function">
    <text evidence="4">Uses inorganic polyphosphate (polyP) as a donor to convert GDP to GTP or ADP to ATP.</text>
</comment>